<feature type="compositionally biased region" description="Low complexity" evidence="1">
    <location>
        <begin position="97"/>
        <end position="130"/>
    </location>
</feature>
<proteinExistence type="predicted"/>
<evidence type="ECO:0000313" key="3">
    <source>
        <dbReference type="EMBL" id="CCO66759.1"/>
    </source>
</evidence>
<dbReference type="SUPFAM" id="SSF53335">
    <property type="entry name" value="S-adenosyl-L-methionine-dependent methyltransferases"/>
    <property type="match status" value="1"/>
</dbReference>
<dbReference type="EMBL" id="FO082270">
    <property type="protein sequence ID" value="CCO66759.1"/>
    <property type="molecule type" value="Genomic_DNA"/>
</dbReference>
<dbReference type="InterPro" id="IPR050508">
    <property type="entry name" value="Methyltransf_Superfamily"/>
</dbReference>
<dbReference type="Gene3D" id="3.40.50.150">
    <property type="entry name" value="Vaccinia Virus protein VP39"/>
    <property type="match status" value="1"/>
</dbReference>
<dbReference type="InterPro" id="IPR041698">
    <property type="entry name" value="Methyltransf_25"/>
</dbReference>
<evidence type="ECO:0000313" key="4">
    <source>
        <dbReference type="Proteomes" id="UP000198341"/>
    </source>
</evidence>
<gene>
    <name evidence="3" type="ORF">Bathy09g00470</name>
</gene>
<feature type="domain" description="Methyltransferase" evidence="2">
    <location>
        <begin position="394"/>
        <end position="493"/>
    </location>
</feature>
<evidence type="ECO:0000256" key="1">
    <source>
        <dbReference type="SAM" id="MobiDB-lite"/>
    </source>
</evidence>
<feature type="compositionally biased region" description="Basic and acidic residues" evidence="1">
    <location>
        <begin position="231"/>
        <end position="241"/>
    </location>
</feature>
<feature type="region of interest" description="Disordered" evidence="1">
    <location>
        <begin position="222"/>
        <end position="241"/>
    </location>
</feature>
<feature type="region of interest" description="Disordered" evidence="1">
    <location>
        <begin position="75"/>
        <end position="130"/>
    </location>
</feature>
<dbReference type="eggNOG" id="ENOG502QVUA">
    <property type="taxonomic scope" value="Eukaryota"/>
</dbReference>
<dbReference type="Pfam" id="PF13649">
    <property type="entry name" value="Methyltransf_25"/>
    <property type="match status" value="1"/>
</dbReference>
<dbReference type="STRING" id="41875.K8FIF5"/>
<name>K8FIF5_9CHLO</name>
<keyword evidence="4" id="KW-1185">Reference proteome</keyword>
<dbReference type="CDD" id="cd02440">
    <property type="entry name" value="AdoMet_MTases"/>
    <property type="match status" value="1"/>
</dbReference>
<keyword evidence="3" id="KW-0489">Methyltransferase</keyword>
<dbReference type="PANTHER" id="PTHR42912">
    <property type="entry name" value="METHYLTRANSFERASE"/>
    <property type="match status" value="1"/>
</dbReference>
<feature type="compositionally biased region" description="Polar residues" evidence="1">
    <location>
        <begin position="78"/>
        <end position="88"/>
    </location>
</feature>
<evidence type="ECO:0000259" key="2">
    <source>
        <dbReference type="Pfam" id="PF13649"/>
    </source>
</evidence>
<protein>
    <submittedName>
        <fullName evidence="3">Methyltransferase</fullName>
    </submittedName>
</protein>
<feature type="region of interest" description="Disordered" evidence="1">
    <location>
        <begin position="24"/>
        <end position="47"/>
    </location>
</feature>
<dbReference type="AlphaFoldDB" id="K8FIF5"/>
<sequence>MTNSTTTTKTTPPFASTRRVKAAAQKWAKNTTAAPSWKRSNPLTTTTTRARANAFEMGVTSGLKRASNFRLNAVDTEAPSSSSSSNKIETPFGTIDLPQLPELPKLELPNASSSSSSSSPSSSSQQQDAIAQIARQFAKTMEDSIPKDVQKNVFRAQYTAAVSARFLFFLTNGVVASRGGSRADVDGVGVASAVAKILLEENNIDTKPFEDTIRPMVRAADANLTTAGNSPEKESEGMTEEAARDVSAFLEAHMSAILSVFREEMELIENEEYKFPYDMNPVTAPSYQTNLLQVLRISRDNIRDQQQKVQPRRQRKDGGQDLLSTFEIDEKRYPKYYAQNFHYQTDGWLSNESARLYDFQVETLFLGSADAMRRRCLPHLNKYLKSQRKNAKLLDVATGTGRFLTFVRDNNPELECTAQDLSPFYLAKTRDNHKAFDKNGGKLTLLEANAEDMSTLEDGSFDAVTCVYLFHELPPEAQKNVVKEMSRVLKPGGKLFFVDSAQRGDGKRMNMEKEIDQALENFPVFSHEPYYRAYSELDLKNLFKEVGGLDCEAEELAWVSKTFVFQKPGGDESSAMNGASVTELRDDDEDVDESVLAAANELKAEMRNSTVAPVVEEIEQKPAVEEITWAGEASTKEIFEQVTPEVIEEKEDEQN</sequence>
<dbReference type="OrthoDB" id="3647at2759"/>
<dbReference type="GO" id="GO:0032259">
    <property type="term" value="P:methylation"/>
    <property type="evidence" value="ECO:0007669"/>
    <property type="project" value="UniProtKB-KW"/>
</dbReference>
<dbReference type="RefSeq" id="XP_007511199.1">
    <property type="nucleotide sequence ID" value="XM_007511137.1"/>
</dbReference>
<dbReference type="GO" id="GO:0008168">
    <property type="term" value="F:methyltransferase activity"/>
    <property type="evidence" value="ECO:0007669"/>
    <property type="project" value="UniProtKB-KW"/>
</dbReference>
<reference evidence="3 4" key="1">
    <citation type="submission" date="2011-10" db="EMBL/GenBank/DDBJ databases">
        <authorList>
            <person name="Genoscope - CEA"/>
        </authorList>
    </citation>
    <scope>NUCLEOTIDE SEQUENCE [LARGE SCALE GENOMIC DNA]</scope>
    <source>
        <strain evidence="3 4">RCC 1105</strain>
    </source>
</reference>
<dbReference type="GeneID" id="19013554"/>
<organism evidence="3 4">
    <name type="scientific">Bathycoccus prasinos</name>
    <dbReference type="NCBI Taxonomy" id="41875"/>
    <lineage>
        <taxon>Eukaryota</taxon>
        <taxon>Viridiplantae</taxon>
        <taxon>Chlorophyta</taxon>
        <taxon>Mamiellophyceae</taxon>
        <taxon>Mamiellales</taxon>
        <taxon>Bathycoccaceae</taxon>
        <taxon>Bathycoccus</taxon>
    </lineage>
</organism>
<feature type="compositionally biased region" description="Polar residues" evidence="1">
    <location>
        <begin position="28"/>
        <end position="43"/>
    </location>
</feature>
<keyword evidence="3" id="KW-0808">Transferase</keyword>
<dbReference type="PANTHER" id="PTHR42912:SF81">
    <property type="entry name" value="METHYLTRANSFERASE DOMAIN-CONTAINING PROTEIN"/>
    <property type="match status" value="1"/>
</dbReference>
<accession>K8FIF5</accession>
<dbReference type="InterPro" id="IPR029063">
    <property type="entry name" value="SAM-dependent_MTases_sf"/>
</dbReference>
<dbReference type="KEGG" id="bpg:Bathy09g00470"/>
<dbReference type="Proteomes" id="UP000198341">
    <property type="component" value="Chromosome 9"/>
</dbReference>